<sequence length="166" mass="18623">MVGGLLNKLASKSLKVAGKWQQQQLRRLNIHEYQLVVKSQILAGGRGLGKFTSGLQGGVHIVKVVVKHLIIYSLILFKFQIAAEQVFHVLIELFFFIKHFTETSGASVQTCSCSLTGFYWSSISRYIVRSFGIRRNENIACYVTVRGDKAIQLLESGLAVKEYGQR</sequence>
<dbReference type="InterPro" id="IPR002132">
    <property type="entry name" value="Ribosomal_uL5"/>
</dbReference>
<dbReference type="GO" id="GO:0005840">
    <property type="term" value="C:ribosome"/>
    <property type="evidence" value="ECO:0007669"/>
    <property type="project" value="UniProtKB-KW"/>
</dbReference>
<dbReference type="Proteomes" id="UP000215914">
    <property type="component" value="Chromosome 10"/>
</dbReference>
<evidence type="ECO:0000313" key="5">
    <source>
        <dbReference type="Proteomes" id="UP000215914"/>
    </source>
</evidence>
<evidence type="ECO:0000256" key="1">
    <source>
        <dbReference type="ARBA" id="ARBA00008553"/>
    </source>
</evidence>
<dbReference type="Gene3D" id="3.30.1440.10">
    <property type="match status" value="1"/>
</dbReference>
<dbReference type="InterPro" id="IPR013815">
    <property type="entry name" value="ATP_grasp_subdomain_1"/>
</dbReference>
<keyword evidence="5" id="KW-1185">Reference proteome</keyword>
<protein>
    <submittedName>
        <fullName evidence="4">Putative ATP-grasp fold, subdomain 1, Ribosomal protein L5 domain protein</fullName>
    </submittedName>
</protein>
<dbReference type="GO" id="GO:0005524">
    <property type="term" value="F:ATP binding"/>
    <property type="evidence" value="ECO:0007669"/>
    <property type="project" value="InterPro"/>
</dbReference>
<name>A0A251TIM9_HELAN</name>
<evidence type="ECO:0000313" key="4">
    <source>
        <dbReference type="EMBL" id="OTG10967.1"/>
    </source>
</evidence>
<dbReference type="GO" id="GO:0003735">
    <property type="term" value="F:structural constituent of ribosome"/>
    <property type="evidence" value="ECO:0007669"/>
    <property type="project" value="InterPro"/>
</dbReference>
<evidence type="ECO:0000256" key="2">
    <source>
        <dbReference type="ARBA" id="ARBA00022980"/>
    </source>
</evidence>
<dbReference type="GO" id="GO:0006412">
    <property type="term" value="P:translation"/>
    <property type="evidence" value="ECO:0007669"/>
    <property type="project" value="InterPro"/>
</dbReference>
<organism evidence="4 5">
    <name type="scientific">Helianthus annuus</name>
    <name type="common">Common sunflower</name>
    <dbReference type="NCBI Taxonomy" id="4232"/>
    <lineage>
        <taxon>Eukaryota</taxon>
        <taxon>Viridiplantae</taxon>
        <taxon>Streptophyta</taxon>
        <taxon>Embryophyta</taxon>
        <taxon>Tracheophyta</taxon>
        <taxon>Spermatophyta</taxon>
        <taxon>Magnoliopsida</taxon>
        <taxon>eudicotyledons</taxon>
        <taxon>Gunneridae</taxon>
        <taxon>Pentapetalae</taxon>
        <taxon>asterids</taxon>
        <taxon>campanulids</taxon>
        <taxon>Asterales</taxon>
        <taxon>Asteraceae</taxon>
        <taxon>Asteroideae</taxon>
        <taxon>Heliantheae alliance</taxon>
        <taxon>Heliantheae</taxon>
        <taxon>Helianthus</taxon>
    </lineage>
</organism>
<gene>
    <name evidence="4" type="ORF">HannXRQ_Chr10g0293611</name>
</gene>
<dbReference type="PANTHER" id="PTHR11994">
    <property type="entry name" value="60S RIBOSOMAL PROTEIN L11-RELATED"/>
    <property type="match status" value="1"/>
</dbReference>
<dbReference type="SUPFAM" id="SSF56059">
    <property type="entry name" value="Glutathione synthetase ATP-binding domain-like"/>
    <property type="match status" value="1"/>
</dbReference>
<accession>A0A251TIM9</accession>
<evidence type="ECO:0000256" key="3">
    <source>
        <dbReference type="ARBA" id="ARBA00023274"/>
    </source>
</evidence>
<dbReference type="STRING" id="4232.A0A251TIM9"/>
<dbReference type="EMBL" id="CM007899">
    <property type="protein sequence ID" value="OTG10967.1"/>
    <property type="molecule type" value="Genomic_DNA"/>
</dbReference>
<dbReference type="SUPFAM" id="SSF55282">
    <property type="entry name" value="RL5-like"/>
    <property type="match status" value="1"/>
</dbReference>
<dbReference type="AlphaFoldDB" id="A0A251TIM9"/>
<dbReference type="Gene3D" id="3.30.1490.20">
    <property type="entry name" value="ATP-grasp fold, A domain"/>
    <property type="match status" value="1"/>
</dbReference>
<dbReference type="InterPro" id="IPR022803">
    <property type="entry name" value="Ribosomal_uL5_dom_sf"/>
</dbReference>
<dbReference type="InParanoid" id="A0A251TIM9"/>
<keyword evidence="3" id="KW-0687">Ribonucleoprotein</keyword>
<reference evidence="5" key="1">
    <citation type="journal article" date="2017" name="Nature">
        <title>The sunflower genome provides insights into oil metabolism, flowering and Asterid evolution.</title>
        <authorList>
            <person name="Badouin H."/>
            <person name="Gouzy J."/>
            <person name="Grassa C.J."/>
            <person name="Murat F."/>
            <person name="Staton S.E."/>
            <person name="Cottret L."/>
            <person name="Lelandais-Briere C."/>
            <person name="Owens G.L."/>
            <person name="Carrere S."/>
            <person name="Mayjonade B."/>
            <person name="Legrand L."/>
            <person name="Gill N."/>
            <person name="Kane N.C."/>
            <person name="Bowers J.E."/>
            <person name="Hubner S."/>
            <person name="Bellec A."/>
            <person name="Berard A."/>
            <person name="Berges H."/>
            <person name="Blanchet N."/>
            <person name="Boniface M.C."/>
            <person name="Brunel D."/>
            <person name="Catrice O."/>
            <person name="Chaidir N."/>
            <person name="Claudel C."/>
            <person name="Donnadieu C."/>
            <person name="Faraut T."/>
            <person name="Fievet G."/>
            <person name="Helmstetter N."/>
            <person name="King M."/>
            <person name="Knapp S.J."/>
            <person name="Lai Z."/>
            <person name="Le Paslier M.C."/>
            <person name="Lippi Y."/>
            <person name="Lorenzon L."/>
            <person name="Mandel J.R."/>
            <person name="Marage G."/>
            <person name="Marchand G."/>
            <person name="Marquand E."/>
            <person name="Bret-Mestries E."/>
            <person name="Morien E."/>
            <person name="Nambeesan S."/>
            <person name="Nguyen T."/>
            <person name="Pegot-Espagnet P."/>
            <person name="Pouilly N."/>
            <person name="Raftis F."/>
            <person name="Sallet E."/>
            <person name="Schiex T."/>
            <person name="Thomas J."/>
            <person name="Vandecasteele C."/>
            <person name="Vares D."/>
            <person name="Vear F."/>
            <person name="Vautrin S."/>
            <person name="Crespi M."/>
            <person name="Mangin B."/>
            <person name="Burke J.M."/>
            <person name="Salse J."/>
            <person name="Munos S."/>
            <person name="Vincourt P."/>
            <person name="Rieseberg L.H."/>
            <person name="Langlade N.B."/>
        </authorList>
    </citation>
    <scope>NUCLEOTIDE SEQUENCE [LARGE SCALE GENOMIC DNA]</scope>
    <source>
        <strain evidence="5">cv. SF193</strain>
    </source>
</reference>
<keyword evidence="2 4" id="KW-0689">Ribosomal protein</keyword>
<comment type="similarity">
    <text evidence="1">Belongs to the universal ribosomal protein uL5 family.</text>
</comment>
<dbReference type="GO" id="GO:1990904">
    <property type="term" value="C:ribonucleoprotein complex"/>
    <property type="evidence" value="ECO:0007669"/>
    <property type="project" value="UniProtKB-KW"/>
</dbReference>
<proteinExistence type="inferred from homology"/>